<dbReference type="Proteomes" id="UP000017836">
    <property type="component" value="Unassembled WGS sequence"/>
</dbReference>
<evidence type="ECO:0000313" key="2">
    <source>
        <dbReference type="EMBL" id="ERN13207.1"/>
    </source>
</evidence>
<reference evidence="3" key="1">
    <citation type="journal article" date="2013" name="Science">
        <title>The Amborella genome and the evolution of flowering plants.</title>
        <authorList>
            <consortium name="Amborella Genome Project"/>
        </authorList>
    </citation>
    <scope>NUCLEOTIDE SEQUENCE [LARGE SCALE GENOMIC DNA]</scope>
</reference>
<evidence type="ECO:0000313" key="3">
    <source>
        <dbReference type="Proteomes" id="UP000017836"/>
    </source>
</evidence>
<accession>W1PT78</accession>
<organism evidence="2 3">
    <name type="scientific">Amborella trichopoda</name>
    <dbReference type="NCBI Taxonomy" id="13333"/>
    <lineage>
        <taxon>Eukaryota</taxon>
        <taxon>Viridiplantae</taxon>
        <taxon>Streptophyta</taxon>
        <taxon>Embryophyta</taxon>
        <taxon>Tracheophyta</taxon>
        <taxon>Spermatophyta</taxon>
        <taxon>Magnoliopsida</taxon>
        <taxon>Amborellales</taxon>
        <taxon>Amborellaceae</taxon>
        <taxon>Amborella</taxon>
    </lineage>
</organism>
<keyword evidence="3" id="KW-1185">Reference proteome</keyword>
<evidence type="ECO:0000256" key="1">
    <source>
        <dbReference type="SAM" id="MobiDB-lite"/>
    </source>
</evidence>
<feature type="compositionally biased region" description="Basic and acidic residues" evidence="1">
    <location>
        <begin position="39"/>
        <end position="65"/>
    </location>
</feature>
<gene>
    <name evidence="2" type="ORF">AMTR_s00040p00220800</name>
</gene>
<dbReference type="EMBL" id="KI392591">
    <property type="protein sequence ID" value="ERN13207.1"/>
    <property type="molecule type" value="Genomic_DNA"/>
</dbReference>
<protein>
    <submittedName>
        <fullName evidence="2">Uncharacterized protein</fullName>
    </submittedName>
</protein>
<feature type="region of interest" description="Disordered" evidence="1">
    <location>
        <begin position="1"/>
        <end position="71"/>
    </location>
</feature>
<sequence length="71" mass="7635">MKKPESHVKVGQEKATREEGRGEETGAPEAKNIVGTVRQGKDIELEHSKQGKDMGMEHSKPEGGEHGSAAL</sequence>
<proteinExistence type="predicted"/>
<dbReference type="AlphaFoldDB" id="W1PT78"/>
<dbReference type="Gramene" id="ERN13207">
    <property type="protein sequence ID" value="ERN13207"/>
    <property type="gene ID" value="AMTR_s00040p00220800"/>
</dbReference>
<feature type="compositionally biased region" description="Basic and acidic residues" evidence="1">
    <location>
        <begin position="1"/>
        <end position="24"/>
    </location>
</feature>
<dbReference type="HOGENOM" id="CLU_2743411_0_0_1"/>
<name>W1PT78_AMBTC</name>